<reference evidence="1 2" key="1">
    <citation type="submission" date="2016-01" db="EMBL/GenBank/DDBJ databases">
        <title>Complete genome sequence of strain Lentibacillus amyloliquefaciens LAM0015T isolated from saline sediment.</title>
        <authorList>
            <person name="Wang J.-L."/>
            <person name="He M.-X."/>
        </authorList>
    </citation>
    <scope>NUCLEOTIDE SEQUENCE [LARGE SCALE GENOMIC DNA]</scope>
    <source>
        <strain evidence="1 2">LAM0015</strain>
    </source>
</reference>
<sequence>MRTLVILISLVLFFLTGFVMGMDRTHQENDEVSHVAEDVSDSETMEARQVVVEQERGPDHTKEIEEQGHFTQKAATFLESGVKGFFELIVNMAYQLVRVFF</sequence>
<keyword evidence="2" id="KW-1185">Reference proteome</keyword>
<proteinExistence type="predicted"/>
<dbReference type="KEGG" id="lao:AOX59_05665"/>
<evidence type="ECO:0000313" key="2">
    <source>
        <dbReference type="Proteomes" id="UP000050331"/>
    </source>
</evidence>
<gene>
    <name evidence="1" type="ORF">AOX59_05665</name>
</gene>
<evidence type="ECO:0000313" key="1">
    <source>
        <dbReference type="EMBL" id="ALX48134.1"/>
    </source>
</evidence>
<dbReference type="RefSeq" id="WP_068443053.1">
    <property type="nucleotide sequence ID" value="NZ_CP013862.1"/>
</dbReference>
<accession>A0A0U4F3H7</accession>
<dbReference type="EMBL" id="CP013862">
    <property type="protein sequence ID" value="ALX48134.1"/>
    <property type="molecule type" value="Genomic_DNA"/>
</dbReference>
<dbReference type="OrthoDB" id="2721399at2"/>
<dbReference type="STRING" id="1472767.AOX59_05665"/>
<organism evidence="1 2">
    <name type="scientific">Lentibacillus amyloliquefaciens</name>
    <dbReference type="NCBI Taxonomy" id="1472767"/>
    <lineage>
        <taxon>Bacteria</taxon>
        <taxon>Bacillati</taxon>
        <taxon>Bacillota</taxon>
        <taxon>Bacilli</taxon>
        <taxon>Bacillales</taxon>
        <taxon>Bacillaceae</taxon>
        <taxon>Lentibacillus</taxon>
    </lineage>
</organism>
<dbReference type="AlphaFoldDB" id="A0A0U4F3H7"/>
<protein>
    <submittedName>
        <fullName evidence="1">Uncharacterized protein</fullName>
    </submittedName>
</protein>
<name>A0A0U4F3H7_9BACI</name>
<dbReference type="Proteomes" id="UP000050331">
    <property type="component" value="Chromosome"/>
</dbReference>